<dbReference type="InterPro" id="IPR012340">
    <property type="entry name" value="NA-bd_OB-fold"/>
</dbReference>
<accession>A0A6J6GRA8</accession>
<name>A0A6J6GRA8_9ZZZZ</name>
<reference evidence="2" key="1">
    <citation type="submission" date="2020-05" db="EMBL/GenBank/DDBJ databases">
        <authorList>
            <person name="Chiriac C."/>
            <person name="Salcher M."/>
            <person name="Ghai R."/>
            <person name="Kavagutti S V."/>
        </authorList>
    </citation>
    <scope>NUCLEOTIDE SEQUENCE</scope>
</reference>
<evidence type="ECO:0000256" key="1">
    <source>
        <dbReference type="ARBA" id="ARBA00023125"/>
    </source>
</evidence>
<protein>
    <submittedName>
        <fullName evidence="2">Unannotated protein</fullName>
    </submittedName>
</protein>
<dbReference type="AlphaFoldDB" id="A0A6J6GRA8"/>
<keyword evidence="1" id="KW-0238">DNA-binding</keyword>
<gene>
    <name evidence="2" type="ORF">UFOPK1493_04442</name>
</gene>
<dbReference type="PROSITE" id="PS50935">
    <property type="entry name" value="SSB"/>
    <property type="match status" value="1"/>
</dbReference>
<organism evidence="2">
    <name type="scientific">freshwater metagenome</name>
    <dbReference type="NCBI Taxonomy" id="449393"/>
    <lineage>
        <taxon>unclassified sequences</taxon>
        <taxon>metagenomes</taxon>
        <taxon>ecological metagenomes</taxon>
    </lineage>
</organism>
<dbReference type="GO" id="GO:0003697">
    <property type="term" value="F:single-stranded DNA binding"/>
    <property type="evidence" value="ECO:0007669"/>
    <property type="project" value="InterPro"/>
</dbReference>
<dbReference type="InterPro" id="IPR000424">
    <property type="entry name" value="Primosome_PriB/ssb"/>
</dbReference>
<proteinExistence type="predicted"/>
<dbReference type="SUPFAM" id="SSF50249">
    <property type="entry name" value="Nucleic acid-binding proteins"/>
    <property type="match status" value="1"/>
</dbReference>
<dbReference type="EMBL" id="CAEZSR010000353">
    <property type="protein sequence ID" value="CAB4602800.1"/>
    <property type="molecule type" value="Genomic_DNA"/>
</dbReference>
<evidence type="ECO:0000313" key="2">
    <source>
        <dbReference type="EMBL" id="CAB4602800.1"/>
    </source>
</evidence>
<sequence>MNIVILTGRLSSSPRASELPSGTVRWNLELSCPDDQGRLLGVPVSWEGDVSDAWDTGTELVVCGAVRRRFFRSSGATQSRTEVIAASVVEVTARRSARQALDRALRAHPDPLAAALRSAASVAA</sequence>